<organism evidence="3 4">
    <name type="scientific">Jiella pelagia</name>
    <dbReference type="NCBI Taxonomy" id="2986949"/>
    <lineage>
        <taxon>Bacteria</taxon>
        <taxon>Pseudomonadati</taxon>
        <taxon>Pseudomonadota</taxon>
        <taxon>Alphaproteobacteria</taxon>
        <taxon>Hyphomicrobiales</taxon>
        <taxon>Aurantimonadaceae</taxon>
        <taxon>Jiella</taxon>
    </lineage>
</organism>
<gene>
    <name evidence="3" type="ORF">OH818_04300</name>
</gene>
<sequence length="95" mass="10098">MAVYQTTVSSKGQVTIPKPVRDALGLKEGDRIAFVMVDGSVVVQPRNGRIDAIFGALSSYAIAGTTLDDYDAAIGEGISEHVEGRKRENSESRSA</sequence>
<evidence type="ECO:0000259" key="2">
    <source>
        <dbReference type="PROSITE" id="PS51740"/>
    </source>
</evidence>
<keyword evidence="1 3" id="KW-0238">DNA-binding</keyword>
<evidence type="ECO:0000313" key="3">
    <source>
        <dbReference type="EMBL" id="WAP69483.1"/>
    </source>
</evidence>
<accession>A0ABY7C0D3</accession>
<dbReference type="NCBIfam" id="TIGR01439">
    <property type="entry name" value="lp_hng_hel_AbrB"/>
    <property type="match status" value="1"/>
</dbReference>
<dbReference type="EMBL" id="CP114029">
    <property type="protein sequence ID" value="WAP69483.1"/>
    <property type="molecule type" value="Genomic_DNA"/>
</dbReference>
<dbReference type="PROSITE" id="PS51740">
    <property type="entry name" value="SPOVT_ABRB"/>
    <property type="match status" value="1"/>
</dbReference>
<dbReference type="Gene3D" id="2.10.260.10">
    <property type="match status" value="1"/>
</dbReference>
<feature type="domain" description="SpoVT-AbrB" evidence="2">
    <location>
        <begin position="3"/>
        <end position="48"/>
    </location>
</feature>
<dbReference type="Proteomes" id="UP001164020">
    <property type="component" value="Chromosome"/>
</dbReference>
<dbReference type="SUPFAM" id="SSF89447">
    <property type="entry name" value="AbrB/MazE/MraZ-like"/>
    <property type="match status" value="1"/>
</dbReference>
<dbReference type="GO" id="GO:0003677">
    <property type="term" value="F:DNA binding"/>
    <property type="evidence" value="ECO:0007669"/>
    <property type="project" value="UniProtKB-KW"/>
</dbReference>
<dbReference type="RefSeq" id="WP_268881920.1">
    <property type="nucleotide sequence ID" value="NZ_CP114029.1"/>
</dbReference>
<keyword evidence="4" id="KW-1185">Reference proteome</keyword>
<evidence type="ECO:0000313" key="4">
    <source>
        <dbReference type="Proteomes" id="UP001164020"/>
    </source>
</evidence>
<dbReference type="InterPro" id="IPR037914">
    <property type="entry name" value="SpoVT-AbrB_sf"/>
</dbReference>
<dbReference type="Pfam" id="PF04014">
    <property type="entry name" value="MazE_antitoxin"/>
    <property type="match status" value="1"/>
</dbReference>
<dbReference type="SMART" id="SM00966">
    <property type="entry name" value="SpoVT_AbrB"/>
    <property type="match status" value="1"/>
</dbReference>
<dbReference type="InterPro" id="IPR007159">
    <property type="entry name" value="SpoVT-AbrB_dom"/>
</dbReference>
<proteinExistence type="predicted"/>
<name>A0ABY7C0D3_9HYPH</name>
<evidence type="ECO:0000256" key="1">
    <source>
        <dbReference type="PROSITE-ProRule" id="PRU01076"/>
    </source>
</evidence>
<protein>
    <submittedName>
        <fullName evidence="3">AbrB/MazE/SpoVT family DNA-binding domain-containing protein</fullName>
    </submittedName>
</protein>
<reference evidence="3" key="1">
    <citation type="submission" date="2022-12" db="EMBL/GenBank/DDBJ databases">
        <title>Jiella pelagia sp. nov., isolated from phosphonate enriched culture of Northwest Pacific surface seawater.</title>
        <authorList>
            <person name="Shin D.Y."/>
            <person name="Hwang C.Y."/>
        </authorList>
    </citation>
    <scope>NUCLEOTIDE SEQUENCE</scope>
    <source>
        <strain evidence="3">HL-NP1</strain>
    </source>
</reference>